<dbReference type="Proteomes" id="UP000244189">
    <property type="component" value="Unassembled WGS sequence"/>
</dbReference>
<protein>
    <submittedName>
        <fullName evidence="3">TIR domain-containing protein</fullName>
    </submittedName>
</protein>
<comment type="caution">
    <text evidence="3">The sequence shown here is derived from an EMBL/GenBank/DDBJ whole genome shotgun (WGS) entry which is preliminary data.</text>
</comment>
<accession>A0A2T5GH28</accession>
<feature type="region of interest" description="Disordered" evidence="1">
    <location>
        <begin position="152"/>
        <end position="215"/>
    </location>
</feature>
<proteinExistence type="predicted"/>
<keyword evidence="4" id="KW-1185">Reference proteome</keyword>
<dbReference type="SMART" id="SM00255">
    <property type="entry name" value="TIR"/>
    <property type="match status" value="1"/>
</dbReference>
<reference evidence="3 4" key="1">
    <citation type="submission" date="2018-04" db="EMBL/GenBank/DDBJ databases">
        <title>Genomic Encyclopedia of Type Strains, Phase III (KMG-III): the genomes of soil and plant-associated and newly described type strains.</title>
        <authorList>
            <person name="Whitman W."/>
        </authorList>
    </citation>
    <scope>NUCLEOTIDE SEQUENCE [LARGE SCALE GENOMIC DNA]</scope>
    <source>
        <strain evidence="3 4">MA101b</strain>
    </source>
</reference>
<dbReference type="RefSeq" id="WP_107959453.1">
    <property type="nucleotide sequence ID" value="NZ_QAOG01000007.1"/>
</dbReference>
<gene>
    <name evidence="3" type="ORF">C8J26_3497</name>
</gene>
<evidence type="ECO:0000256" key="1">
    <source>
        <dbReference type="SAM" id="MobiDB-lite"/>
    </source>
</evidence>
<dbReference type="EMBL" id="QAOG01000007">
    <property type="protein sequence ID" value="PTQ58630.1"/>
    <property type="molecule type" value="Genomic_DNA"/>
</dbReference>
<dbReference type="InterPro" id="IPR035897">
    <property type="entry name" value="Toll_tir_struct_dom_sf"/>
</dbReference>
<organism evidence="3 4">
    <name type="scientific">Sphingomonas aurantiaca</name>
    <dbReference type="NCBI Taxonomy" id="185949"/>
    <lineage>
        <taxon>Bacteria</taxon>
        <taxon>Pseudomonadati</taxon>
        <taxon>Pseudomonadota</taxon>
        <taxon>Alphaproteobacteria</taxon>
        <taxon>Sphingomonadales</taxon>
        <taxon>Sphingomonadaceae</taxon>
        <taxon>Sphingomonas</taxon>
    </lineage>
</organism>
<dbReference type="Pfam" id="PF13676">
    <property type="entry name" value="TIR_2"/>
    <property type="match status" value="1"/>
</dbReference>
<sequence>MASAREVSVFVSYSHLDDEFRKRFETHMAQLHREGVRTWFDGDITPGAELDPNIRRALKQADIFVALASPNYLASRYCFETEYGFALRKASRKKLFVVVVLLRQCQWRHTRMAKYKLLPRDAKPIDQWARRGDAWENVVEGIRTVVKQFRLASQPPDAPKKTRAPAQTRATKTKPLGVRPRRVTSGKAASAAKPKPTRSLKPAGKRTRPIKPRAS</sequence>
<dbReference type="AlphaFoldDB" id="A0A2T5GH28"/>
<dbReference type="SUPFAM" id="SSF52200">
    <property type="entry name" value="Toll/Interleukin receptor TIR domain"/>
    <property type="match status" value="1"/>
</dbReference>
<evidence type="ECO:0000259" key="2">
    <source>
        <dbReference type="PROSITE" id="PS50104"/>
    </source>
</evidence>
<feature type="domain" description="TIR" evidence="2">
    <location>
        <begin position="5"/>
        <end position="153"/>
    </location>
</feature>
<dbReference type="PROSITE" id="PS50104">
    <property type="entry name" value="TIR"/>
    <property type="match status" value="1"/>
</dbReference>
<dbReference type="Gene3D" id="3.40.50.10140">
    <property type="entry name" value="Toll/interleukin-1 receptor homology (TIR) domain"/>
    <property type="match status" value="1"/>
</dbReference>
<evidence type="ECO:0000313" key="4">
    <source>
        <dbReference type="Proteomes" id="UP000244189"/>
    </source>
</evidence>
<dbReference type="GO" id="GO:0007165">
    <property type="term" value="P:signal transduction"/>
    <property type="evidence" value="ECO:0007669"/>
    <property type="project" value="InterPro"/>
</dbReference>
<name>A0A2T5GH28_9SPHN</name>
<evidence type="ECO:0000313" key="3">
    <source>
        <dbReference type="EMBL" id="PTQ58630.1"/>
    </source>
</evidence>
<dbReference type="InterPro" id="IPR000157">
    <property type="entry name" value="TIR_dom"/>
</dbReference>
<feature type="compositionally biased region" description="Basic residues" evidence="1">
    <location>
        <begin position="195"/>
        <end position="215"/>
    </location>
</feature>